<name>A0A0U3CZS9_9EURY</name>
<evidence type="ECO:0000256" key="2">
    <source>
        <dbReference type="PIRSR" id="PIRSR004976-51"/>
    </source>
</evidence>
<dbReference type="PANTHER" id="PTHR11807:SF12">
    <property type="entry name" value="CYTOPLASMIC TRNA 2-THIOLATION PROTEIN 1"/>
    <property type="match status" value="1"/>
</dbReference>
<dbReference type="OrthoDB" id="33422at2157"/>
<dbReference type="InterPro" id="IPR056369">
    <property type="entry name" value="CTU1-like_ATP-bd"/>
</dbReference>
<sequence>MAKFDNDEFNEMIFTRINNLIRDYELIKENEMIAVALSGGKDSVLTLHALKRYQEFLDFDLVAISVDEGIKGYRSHGIDAAVNNAKDLGVELIQKSFYEEEGFTLDDIYSDFKSACIPCGVFRRNILNKTAYDVGADKIATGHNLDDEIQSFLMSFARGDTIKFSKFGPELDVIHPKLVPRIKPLWNTPEKDVGLWAVLNNIDIHLEECPYSHLSLRAKIKEFLNVNEDKYPGLKNNIMESFKKILVFENDISTNLNECEICGEPTSSNICKACEIKELVSHDCESHVCDE</sequence>
<feature type="domain" description="tRNA(Ile)-lysidine/2-thiocytidine synthase N-terminal" evidence="3">
    <location>
        <begin position="33"/>
        <end position="163"/>
    </location>
</feature>
<dbReference type="PANTHER" id="PTHR11807">
    <property type="entry name" value="ATPASES OF THE PP SUPERFAMILY-RELATED"/>
    <property type="match status" value="1"/>
</dbReference>
<dbReference type="PATRIC" id="fig|230361.4.peg.2111"/>
<dbReference type="EMBL" id="CP011266">
    <property type="protein sequence ID" value="ALT69796.1"/>
    <property type="molecule type" value="Genomic_DNA"/>
</dbReference>
<keyword evidence="2" id="KW-0547">Nucleotide-binding</keyword>
<accession>A0A0U3CZS9</accession>
<dbReference type="Pfam" id="PF01171">
    <property type="entry name" value="ATP_bind_3"/>
    <property type="match status" value="1"/>
</dbReference>
<feature type="binding site" evidence="2">
    <location>
        <position position="147"/>
    </location>
    <ligand>
        <name>ATP</name>
        <dbReference type="ChEBI" id="CHEBI:30616"/>
    </ligand>
</feature>
<keyword evidence="1" id="KW-0808">Transferase</keyword>
<dbReference type="RefSeq" id="WP_058740011.1">
    <property type="nucleotide sequence ID" value="NZ_CP011266.1"/>
</dbReference>
<dbReference type="GO" id="GO:0016740">
    <property type="term" value="F:transferase activity"/>
    <property type="evidence" value="ECO:0007669"/>
    <property type="project" value="UniProtKB-KW"/>
</dbReference>
<dbReference type="Proteomes" id="UP000067738">
    <property type="component" value="Chromosome"/>
</dbReference>
<dbReference type="GO" id="GO:0000049">
    <property type="term" value="F:tRNA binding"/>
    <property type="evidence" value="ECO:0007669"/>
    <property type="project" value="InterPro"/>
</dbReference>
<dbReference type="CDD" id="cd01713">
    <property type="entry name" value="CTU1-like"/>
    <property type="match status" value="1"/>
</dbReference>
<dbReference type="Gene3D" id="3.40.50.620">
    <property type="entry name" value="HUPs"/>
    <property type="match status" value="1"/>
</dbReference>
<dbReference type="GeneID" id="26736993"/>
<dbReference type="KEGG" id="mmil:sm9_2040"/>
<dbReference type="SUPFAM" id="SSF52402">
    <property type="entry name" value="Adenine nucleotide alpha hydrolases-like"/>
    <property type="match status" value="1"/>
</dbReference>
<gene>
    <name evidence="4" type="ORF">sm9_2040</name>
</gene>
<feature type="binding site" evidence="2">
    <location>
        <position position="142"/>
    </location>
    <ligand>
        <name>ATP</name>
        <dbReference type="ChEBI" id="CHEBI:30616"/>
    </ligand>
</feature>
<dbReference type="GO" id="GO:0002144">
    <property type="term" value="C:cytosolic tRNA wobble base thiouridylase complex"/>
    <property type="evidence" value="ECO:0007669"/>
    <property type="project" value="TreeGrafter"/>
</dbReference>
<dbReference type="InterPro" id="IPR000541">
    <property type="entry name" value="Ncs6/Tuc1/Ctu1"/>
</dbReference>
<dbReference type="InterPro" id="IPR011063">
    <property type="entry name" value="TilS/TtcA_N"/>
</dbReference>
<organism evidence="4 5">
    <name type="scientific">Methanobrevibacter millerae</name>
    <dbReference type="NCBI Taxonomy" id="230361"/>
    <lineage>
        <taxon>Archaea</taxon>
        <taxon>Methanobacteriati</taxon>
        <taxon>Methanobacteriota</taxon>
        <taxon>Methanomada group</taxon>
        <taxon>Methanobacteria</taxon>
        <taxon>Methanobacteriales</taxon>
        <taxon>Methanobacteriaceae</taxon>
        <taxon>Methanobrevibacter</taxon>
    </lineage>
</organism>
<dbReference type="InterPro" id="IPR035107">
    <property type="entry name" value="tRNA_thiolation_TtcA_Ctu1"/>
</dbReference>
<feature type="binding site" evidence="2">
    <location>
        <position position="66"/>
    </location>
    <ligand>
        <name>ATP</name>
        <dbReference type="ChEBI" id="CHEBI:30616"/>
    </ligand>
</feature>
<evidence type="ECO:0000256" key="1">
    <source>
        <dbReference type="ARBA" id="ARBA00022679"/>
    </source>
</evidence>
<keyword evidence="5" id="KW-1185">Reference proteome</keyword>
<dbReference type="GO" id="GO:0005524">
    <property type="term" value="F:ATP binding"/>
    <property type="evidence" value="ECO:0007669"/>
    <property type="project" value="UniProtKB-KW"/>
</dbReference>
<feature type="binding site" evidence="2">
    <location>
        <position position="42"/>
    </location>
    <ligand>
        <name>ATP</name>
        <dbReference type="ChEBI" id="CHEBI:30616"/>
    </ligand>
</feature>
<dbReference type="NCBIfam" id="TIGR00269">
    <property type="entry name" value="TIGR00269 family protein"/>
    <property type="match status" value="1"/>
</dbReference>
<dbReference type="GO" id="GO:0002143">
    <property type="term" value="P:tRNA wobble position uridine thiolation"/>
    <property type="evidence" value="ECO:0007669"/>
    <property type="project" value="TreeGrafter"/>
</dbReference>
<evidence type="ECO:0000313" key="5">
    <source>
        <dbReference type="Proteomes" id="UP000067738"/>
    </source>
</evidence>
<protein>
    <submittedName>
        <fullName evidence="4">PP-loop family protein</fullName>
    </submittedName>
</protein>
<dbReference type="AlphaFoldDB" id="A0A0U3CZS9"/>
<keyword evidence="2" id="KW-0067">ATP-binding</keyword>
<evidence type="ECO:0000313" key="4">
    <source>
        <dbReference type="EMBL" id="ALT69796.1"/>
    </source>
</evidence>
<proteinExistence type="predicted"/>
<dbReference type="InterPro" id="IPR014729">
    <property type="entry name" value="Rossmann-like_a/b/a_fold"/>
</dbReference>
<feature type="binding site" evidence="2">
    <location>
        <begin position="36"/>
        <end position="38"/>
    </location>
    <ligand>
        <name>ATP</name>
        <dbReference type="ChEBI" id="CHEBI:30616"/>
    </ligand>
</feature>
<reference evidence="4 5" key="1">
    <citation type="submission" date="2015-04" db="EMBL/GenBank/DDBJ databases">
        <title>The complete genome sequence of the rumen methanogen Methanobrevibacter millerae SM9.</title>
        <authorList>
            <person name="Leahy S.C."/>
            <person name="Kelly W.J."/>
            <person name="Pacheco D.M."/>
            <person name="Li D."/>
            <person name="Altermann E."/>
            <person name="Attwood G.T."/>
        </authorList>
    </citation>
    <scope>NUCLEOTIDE SEQUENCE [LARGE SCALE GENOMIC DNA]</scope>
    <source>
        <strain evidence="4 5">SM9</strain>
    </source>
</reference>
<dbReference type="PIRSF" id="PIRSF004976">
    <property type="entry name" value="ATPase_YdaO"/>
    <property type="match status" value="1"/>
</dbReference>
<evidence type="ECO:0000259" key="3">
    <source>
        <dbReference type="Pfam" id="PF01171"/>
    </source>
</evidence>